<dbReference type="AlphaFoldDB" id="A0A1H4EKJ5"/>
<keyword evidence="3" id="KW-1185">Reference proteome</keyword>
<accession>A0A1H4EKJ5</accession>
<protein>
    <submittedName>
        <fullName evidence="2">Uncharacterized protein</fullName>
    </submittedName>
</protein>
<gene>
    <name evidence="2" type="ORF">SAMN05444370_11449</name>
</gene>
<dbReference type="EMBL" id="FNQM01000014">
    <property type="protein sequence ID" value="SEA85100.1"/>
    <property type="molecule type" value="Genomic_DNA"/>
</dbReference>
<sequence length="157" mass="15800">MDGVLGRGNPDQRGWGGRDQPHAPSGQRGTAEDAAVNRAVDVVLAYTDLDAVTPIAAFGGVAPAGDVSSVAIPHPTGAAVGDSLVVVSAWENALALTLDDARLDVTALASYSEGLIVSAIAKLTTLEADFATGDFAATVVETTSRAAGIAFALRPVS</sequence>
<dbReference type="RefSeq" id="WP_139284112.1">
    <property type="nucleotide sequence ID" value="NZ_FNQM01000014.1"/>
</dbReference>
<name>A0A1H4EKJ5_9RHOB</name>
<organism evidence="2 3">
    <name type="scientific">Rubrimonas cliftonensis</name>
    <dbReference type="NCBI Taxonomy" id="89524"/>
    <lineage>
        <taxon>Bacteria</taxon>
        <taxon>Pseudomonadati</taxon>
        <taxon>Pseudomonadota</taxon>
        <taxon>Alphaproteobacteria</taxon>
        <taxon>Rhodobacterales</taxon>
        <taxon>Paracoccaceae</taxon>
        <taxon>Rubrimonas</taxon>
    </lineage>
</organism>
<evidence type="ECO:0000313" key="2">
    <source>
        <dbReference type="EMBL" id="SEA85100.1"/>
    </source>
</evidence>
<feature type="region of interest" description="Disordered" evidence="1">
    <location>
        <begin position="1"/>
        <end position="32"/>
    </location>
</feature>
<evidence type="ECO:0000313" key="3">
    <source>
        <dbReference type="Proteomes" id="UP000198703"/>
    </source>
</evidence>
<proteinExistence type="predicted"/>
<evidence type="ECO:0000256" key="1">
    <source>
        <dbReference type="SAM" id="MobiDB-lite"/>
    </source>
</evidence>
<reference evidence="2 3" key="1">
    <citation type="submission" date="2016-10" db="EMBL/GenBank/DDBJ databases">
        <authorList>
            <person name="de Groot N.N."/>
        </authorList>
    </citation>
    <scope>NUCLEOTIDE SEQUENCE [LARGE SCALE GENOMIC DNA]</scope>
    <source>
        <strain evidence="2 3">DSM 15345</strain>
    </source>
</reference>
<dbReference type="Proteomes" id="UP000198703">
    <property type="component" value="Unassembled WGS sequence"/>
</dbReference>